<organism evidence="1 2">
    <name type="scientific">Larkinella rosea</name>
    <dbReference type="NCBI Taxonomy" id="2025312"/>
    <lineage>
        <taxon>Bacteria</taxon>
        <taxon>Pseudomonadati</taxon>
        <taxon>Bacteroidota</taxon>
        <taxon>Cytophagia</taxon>
        <taxon>Cytophagales</taxon>
        <taxon>Spirosomataceae</taxon>
        <taxon>Larkinella</taxon>
    </lineage>
</organism>
<evidence type="ECO:0000313" key="2">
    <source>
        <dbReference type="Proteomes" id="UP000271925"/>
    </source>
</evidence>
<reference evidence="1 2" key="1">
    <citation type="submission" date="2018-11" db="EMBL/GenBank/DDBJ databases">
        <authorList>
            <person name="Zhou Z."/>
            <person name="Wang G."/>
        </authorList>
    </citation>
    <scope>NUCLEOTIDE SEQUENCE [LARGE SCALE GENOMIC DNA]</scope>
    <source>
        <strain evidence="1 2">KCTC52004</strain>
    </source>
</reference>
<evidence type="ECO:0008006" key="3">
    <source>
        <dbReference type="Google" id="ProtNLM"/>
    </source>
</evidence>
<name>A0A3P1BZF1_9BACT</name>
<proteinExistence type="predicted"/>
<keyword evidence="2" id="KW-1185">Reference proteome</keyword>
<dbReference type="AlphaFoldDB" id="A0A3P1BZF1"/>
<evidence type="ECO:0000313" key="1">
    <source>
        <dbReference type="EMBL" id="RRB06299.1"/>
    </source>
</evidence>
<protein>
    <recommendedName>
        <fullName evidence="3">XRE family transcriptional regulator</fullName>
    </recommendedName>
</protein>
<sequence>MELSKDELVVIRQRLDATDGGIKKAAELGGVSEPFAHNVLKGKDCDKKKIDAFLDGLAKLEEEESMLTKLIKRKIKRPVKSQHSLTV</sequence>
<accession>A0A3P1BZF1</accession>
<gene>
    <name evidence="1" type="ORF">EHT25_00390</name>
</gene>
<comment type="caution">
    <text evidence="1">The sequence shown here is derived from an EMBL/GenBank/DDBJ whole genome shotgun (WGS) entry which is preliminary data.</text>
</comment>
<dbReference type="EMBL" id="RQJO01000007">
    <property type="protein sequence ID" value="RRB06299.1"/>
    <property type="molecule type" value="Genomic_DNA"/>
</dbReference>
<dbReference type="Proteomes" id="UP000271925">
    <property type="component" value="Unassembled WGS sequence"/>
</dbReference>
<dbReference type="RefSeq" id="WP_124868964.1">
    <property type="nucleotide sequence ID" value="NZ_RQJO01000007.1"/>
</dbReference>